<sequence>MHSSQSSSQHVSETKNLKNFQIKISQDGEFAMTFDTTNLRAKIYRNTDYRQFTNSKYSNKTFNNNHYNDIIDKIIADFVISNNLNTIKIYDDPNNDESQKSNQIGSNESNQNKYRWSFDISSLQTSHNDENFIFVAISCIDLIKDMKGEDRINIDETIRSTKNEYKKNQKNHAENNLPLIKEPKESTDYIKYRINNNDHIIDMDHLINDNESINVDKNYSRKTIIYRFKINKLDDITYNLDMNYIPTYCIYNYISGIPKFINKDNEDSKDSNKGNKDKNYEHHDRILERLVLLNFNGIYNFEYNHEDGKFNLNERFDYPKSFEDELNNWHTKNLPDCMDRILSCLTNKYFLVEKYKDKVQVIEVYNLAKMKLKTAAKTVKNKNRHIKKYDNKNDFTISQNKLLLCYTQGYHTVKLFLVENGLRIAAKNFEDKIEKINLVELVNNDETLLIIGIDKEENPIAIPWDLFNTGNIGNSIPLKSISGLARASGNVLQVDNQGKVRSILKIIEQQQELENIKKWQNIETRKKVGDIVTITGVKLDEYCEESTIGGKEPWVMDNYKTYSFLLCNKDEETLKLIVGRSTVQIWHQIHPNSTFRKEENCCPNKAAPFLEYIWTNGVPLDQESDATSLHIKKIEYGDKYLNLEVYWHERNVKKERTIQWDDIVEKVIAVRSACKALEHLNKRKRYLSNFPQKHCYEEMVVYIRHIIWRFIDHYPDQYRLLDVRHNVMKSLILADCDHLIKYILFGNDKDNCNGGNMKQKENFVIKHVPRSITWKKDQRFVNDDDLDPFDRDKNSRSKKTEPTNDLELAIYHCKGRELRDTMIVAFFLEYYTSHAIEYAGWMTTVSKALPFLYKYNYDDYVKKLFRKECFADQDHLSSQDPYEIIPKGFMSGRFREKNFMAFRPKSRLQSDKDSAFNITMKKLFFLDNNHVRNILKFFDNGMRKIRNNDLERSPISLRVVPLPRFTRNDINKNIKTEFDKDYSILLKIFWFLFIPRWYKIGKSDHHLLSPFARVTKYEDNDSMYDNPITEAVIDFRWRSTRAFFILLFLRFIIFSICFVFISWAYLTHEATEPKFQSFLVFLIILFYYLAAYLLITEIIQLFHHGFKEYFGTIFNYFDLISIILPTIVMYYILGLFELSDGFGNVKVDRGLIVGISMSIFVLWIEFILYLRLISYIAIYIYYVIIIVKSVFPFILFFLIVTVAFAHTMYVLLKNPDVAEFKANTFSGTATNKNESLDINIQSNFDEKDNPFSEFLTSVEAAYFWTTGNWVQKDMFDFWAVDLVSIIASILFVTILQNMFIALMGGVYERAANKGRQALLRFRARQIADYEALHHIHFWPHEPDPKYIYYVGKSKNFEEWSKKTEQCVIYKDFEEKSTYIKYNFQKADYDDYSIWRDYLKGDEK</sequence>
<name>A0A8H3M4W3_9GLOM</name>
<protein>
    <recommendedName>
        <fullName evidence="5">Ion transport domain-containing protein</fullName>
    </recommendedName>
</protein>
<dbReference type="InterPro" id="IPR024862">
    <property type="entry name" value="TRPV"/>
</dbReference>
<feature type="transmembrane region" description="Helical" evidence="2">
    <location>
        <begin position="1282"/>
        <end position="1307"/>
    </location>
</feature>
<reference evidence="3" key="1">
    <citation type="submission" date="2019-10" db="EMBL/GenBank/DDBJ databases">
        <title>Conservation and host-specific expression of non-tandemly repeated heterogenous ribosome RNA gene in arbuscular mycorrhizal fungi.</title>
        <authorList>
            <person name="Maeda T."/>
            <person name="Kobayashi Y."/>
            <person name="Nakagawa T."/>
            <person name="Ezawa T."/>
            <person name="Yamaguchi K."/>
            <person name="Bino T."/>
            <person name="Nishimoto Y."/>
            <person name="Shigenobu S."/>
            <person name="Kawaguchi M."/>
        </authorList>
    </citation>
    <scope>NUCLEOTIDE SEQUENCE</scope>
    <source>
        <strain evidence="3">HR1</strain>
    </source>
</reference>
<feature type="transmembrane region" description="Helical" evidence="2">
    <location>
        <begin position="1043"/>
        <end position="1066"/>
    </location>
</feature>
<dbReference type="Proteomes" id="UP000615446">
    <property type="component" value="Unassembled WGS sequence"/>
</dbReference>
<feature type="transmembrane region" description="Helical" evidence="2">
    <location>
        <begin position="1078"/>
        <end position="1101"/>
    </location>
</feature>
<evidence type="ECO:0000256" key="1">
    <source>
        <dbReference type="ARBA" id="ARBA00022737"/>
    </source>
</evidence>
<gene>
    <name evidence="3" type="ORF">RCL2_002560200</name>
</gene>
<keyword evidence="2" id="KW-0812">Transmembrane</keyword>
<dbReference type="EMBL" id="BLAL01000278">
    <property type="protein sequence ID" value="GES99084.1"/>
    <property type="molecule type" value="Genomic_DNA"/>
</dbReference>
<dbReference type="GO" id="GO:0005216">
    <property type="term" value="F:monoatomic ion channel activity"/>
    <property type="evidence" value="ECO:0007669"/>
    <property type="project" value="InterPro"/>
</dbReference>
<dbReference type="GO" id="GO:0005886">
    <property type="term" value="C:plasma membrane"/>
    <property type="evidence" value="ECO:0007669"/>
    <property type="project" value="TreeGrafter"/>
</dbReference>
<evidence type="ECO:0000313" key="4">
    <source>
        <dbReference type="Proteomes" id="UP000615446"/>
    </source>
</evidence>
<keyword evidence="2" id="KW-1133">Transmembrane helix</keyword>
<dbReference type="PANTHER" id="PTHR10582:SF2">
    <property type="entry name" value="INACTIVE"/>
    <property type="match status" value="1"/>
</dbReference>
<feature type="transmembrane region" description="Helical" evidence="2">
    <location>
        <begin position="1179"/>
        <end position="1205"/>
    </location>
</feature>
<evidence type="ECO:0000256" key="2">
    <source>
        <dbReference type="SAM" id="Phobius"/>
    </source>
</evidence>
<evidence type="ECO:0000313" key="3">
    <source>
        <dbReference type="EMBL" id="GES99084.1"/>
    </source>
</evidence>
<proteinExistence type="predicted"/>
<comment type="caution">
    <text evidence="3">The sequence shown here is derived from an EMBL/GenBank/DDBJ whole genome shotgun (WGS) entry which is preliminary data.</text>
</comment>
<feature type="transmembrane region" description="Helical" evidence="2">
    <location>
        <begin position="1152"/>
        <end position="1172"/>
    </location>
</feature>
<keyword evidence="2" id="KW-0472">Membrane</keyword>
<keyword evidence="1" id="KW-0677">Repeat</keyword>
<accession>A0A8H3M4W3</accession>
<dbReference type="PANTHER" id="PTHR10582">
    <property type="entry name" value="TRANSIENT RECEPTOR POTENTIAL ION CHANNEL PROTEIN"/>
    <property type="match status" value="1"/>
</dbReference>
<feature type="transmembrane region" description="Helical" evidence="2">
    <location>
        <begin position="1113"/>
        <end position="1132"/>
    </location>
</feature>
<evidence type="ECO:0008006" key="5">
    <source>
        <dbReference type="Google" id="ProtNLM"/>
    </source>
</evidence>
<dbReference type="GO" id="GO:0098703">
    <property type="term" value="P:calcium ion import across plasma membrane"/>
    <property type="evidence" value="ECO:0007669"/>
    <property type="project" value="TreeGrafter"/>
</dbReference>
<organism evidence="3 4">
    <name type="scientific">Rhizophagus clarus</name>
    <dbReference type="NCBI Taxonomy" id="94130"/>
    <lineage>
        <taxon>Eukaryota</taxon>
        <taxon>Fungi</taxon>
        <taxon>Fungi incertae sedis</taxon>
        <taxon>Mucoromycota</taxon>
        <taxon>Glomeromycotina</taxon>
        <taxon>Glomeromycetes</taxon>
        <taxon>Glomerales</taxon>
        <taxon>Glomeraceae</taxon>
        <taxon>Rhizophagus</taxon>
    </lineage>
</organism>
<dbReference type="OrthoDB" id="2350947at2759"/>